<feature type="compositionally biased region" description="Low complexity" evidence="1">
    <location>
        <begin position="1"/>
        <end position="18"/>
    </location>
</feature>
<feature type="compositionally biased region" description="Polar residues" evidence="1">
    <location>
        <begin position="82"/>
        <end position="94"/>
    </location>
</feature>
<feature type="region of interest" description="Disordered" evidence="1">
    <location>
        <begin position="1"/>
        <end position="28"/>
    </location>
</feature>
<evidence type="ECO:0000256" key="1">
    <source>
        <dbReference type="SAM" id="MobiDB-lite"/>
    </source>
</evidence>
<keyword evidence="3" id="KW-1185">Reference proteome</keyword>
<name>A0AAD7WYW5_9TELE</name>
<reference evidence="2" key="1">
    <citation type="journal article" date="2023" name="Science">
        <title>Genome structures resolve the early diversification of teleost fishes.</title>
        <authorList>
            <person name="Parey E."/>
            <person name="Louis A."/>
            <person name="Montfort J."/>
            <person name="Bouchez O."/>
            <person name="Roques C."/>
            <person name="Iampietro C."/>
            <person name="Lluch J."/>
            <person name="Castinel A."/>
            <person name="Donnadieu C."/>
            <person name="Desvignes T."/>
            <person name="Floi Bucao C."/>
            <person name="Jouanno E."/>
            <person name="Wen M."/>
            <person name="Mejri S."/>
            <person name="Dirks R."/>
            <person name="Jansen H."/>
            <person name="Henkel C."/>
            <person name="Chen W.J."/>
            <person name="Zahm M."/>
            <person name="Cabau C."/>
            <person name="Klopp C."/>
            <person name="Thompson A.W."/>
            <person name="Robinson-Rechavi M."/>
            <person name="Braasch I."/>
            <person name="Lecointre G."/>
            <person name="Bobe J."/>
            <person name="Postlethwait J.H."/>
            <person name="Berthelot C."/>
            <person name="Roest Crollius H."/>
            <person name="Guiguen Y."/>
        </authorList>
    </citation>
    <scope>NUCLEOTIDE SEQUENCE</scope>
    <source>
        <strain evidence="2">NC1722</strain>
    </source>
</reference>
<dbReference type="EMBL" id="JAINUG010000011">
    <property type="protein sequence ID" value="KAJ8414821.1"/>
    <property type="molecule type" value="Genomic_DNA"/>
</dbReference>
<accession>A0AAD7WYW5</accession>
<feature type="region of interest" description="Disordered" evidence="1">
    <location>
        <begin position="78"/>
        <end position="123"/>
    </location>
</feature>
<gene>
    <name evidence="2" type="ORF">AAFF_G00023440</name>
</gene>
<dbReference type="Proteomes" id="UP001221898">
    <property type="component" value="Unassembled WGS sequence"/>
</dbReference>
<evidence type="ECO:0000313" key="3">
    <source>
        <dbReference type="Proteomes" id="UP001221898"/>
    </source>
</evidence>
<comment type="caution">
    <text evidence="2">The sequence shown here is derived from an EMBL/GenBank/DDBJ whole genome shotgun (WGS) entry which is preliminary data.</text>
</comment>
<dbReference type="AlphaFoldDB" id="A0AAD7WYW5"/>
<organism evidence="2 3">
    <name type="scientific">Aldrovandia affinis</name>
    <dbReference type="NCBI Taxonomy" id="143900"/>
    <lineage>
        <taxon>Eukaryota</taxon>
        <taxon>Metazoa</taxon>
        <taxon>Chordata</taxon>
        <taxon>Craniata</taxon>
        <taxon>Vertebrata</taxon>
        <taxon>Euteleostomi</taxon>
        <taxon>Actinopterygii</taxon>
        <taxon>Neopterygii</taxon>
        <taxon>Teleostei</taxon>
        <taxon>Notacanthiformes</taxon>
        <taxon>Halosauridae</taxon>
        <taxon>Aldrovandia</taxon>
    </lineage>
</organism>
<protein>
    <submittedName>
        <fullName evidence="2">Uncharacterized protein</fullName>
    </submittedName>
</protein>
<evidence type="ECO:0000313" key="2">
    <source>
        <dbReference type="EMBL" id="KAJ8414821.1"/>
    </source>
</evidence>
<proteinExistence type="predicted"/>
<sequence length="123" mass="13426">MTCSGSDAQDSDWDSAQGDGEGVPGEAACDMVLYGPDLTPHQHQAERELINQSQDVFSQLPGRMQLIRHHIWTMPGKKEVSSAGTETDVSSNHLAGTDWDSWPEDSTASFPDPIQPTRFKPGD</sequence>